<accession>A0ABT1IE37</accession>
<dbReference type="Proteomes" id="UP001205185">
    <property type="component" value="Unassembled WGS sequence"/>
</dbReference>
<dbReference type="EMBL" id="JAMTCO010000008">
    <property type="protein sequence ID" value="MCP2270890.1"/>
    <property type="molecule type" value="Genomic_DNA"/>
</dbReference>
<keyword evidence="2" id="KW-1185">Reference proteome</keyword>
<organism evidence="1 2">
    <name type="scientific">Actinokineospora diospyrosa</name>
    <dbReference type="NCBI Taxonomy" id="103728"/>
    <lineage>
        <taxon>Bacteria</taxon>
        <taxon>Bacillati</taxon>
        <taxon>Actinomycetota</taxon>
        <taxon>Actinomycetes</taxon>
        <taxon>Pseudonocardiales</taxon>
        <taxon>Pseudonocardiaceae</taxon>
        <taxon>Actinokineospora</taxon>
    </lineage>
</organism>
<name>A0ABT1IE37_9PSEU</name>
<evidence type="ECO:0000313" key="2">
    <source>
        <dbReference type="Proteomes" id="UP001205185"/>
    </source>
</evidence>
<gene>
    <name evidence="1" type="ORF">LV75_003402</name>
</gene>
<proteinExistence type="predicted"/>
<evidence type="ECO:0000313" key="1">
    <source>
        <dbReference type="EMBL" id="MCP2270890.1"/>
    </source>
</evidence>
<comment type="caution">
    <text evidence="1">The sequence shown here is derived from an EMBL/GenBank/DDBJ whole genome shotgun (WGS) entry which is preliminary data.</text>
</comment>
<protein>
    <submittedName>
        <fullName evidence="1">Uncharacterized protein</fullName>
    </submittedName>
</protein>
<reference evidence="1 2" key="1">
    <citation type="submission" date="2022-06" db="EMBL/GenBank/DDBJ databases">
        <title>Genomic Encyclopedia of Archaeal and Bacterial Type Strains, Phase II (KMG-II): from individual species to whole genera.</title>
        <authorList>
            <person name="Goeker M."/>
        </authorList>
    </citation>
    <scope>NUCLEOTIDE SEQUENCE [LARGE SCALE GENOMIC DNA]</scope>
    <source>
        <strain evidence="1 2">DSM 44255</strain>
    </source>
</reference>
<sequence>MLALVRIGKSRVPLAVPATLEAVRRVLAVPRDSMLLQGRFPFKASTTTRECLAGTWREVSGTKTFTRDKDIVISLATAGEKWVFNPDGTARLDFGTGTEHKGEHSGVPIVITFVGTVDYRYDIEDEQVHLHATASSGSRTIRVRDEAMPAIPLSRLIPPDATVGVTCDLDQLTIDQRSGTQKFERVRD</sequence>